<dbReference type="PANTHER" id="PTHR44665">
    <property type="entry name" value="DNAJ HOMOLOG SUBFAMILY C MEMBER 14"/>
    <property type="match status" value="1"/>
</dbReference>
<dbReference type="AlphaFoldDB" id="A0A151NDR6"/>
<dbReference type="Pfam" id="PF00226">
    <property type="entry name" value="DnaJ"/>
    <property type="match status" value="1"/>
</dbReference>
<proteinExistence type="predicted"/>
<sequence>MAEVPEEELDPFQVLGLEVTATDAELKKAYRRLAVLVHPDKNEHPRAEEAFKVLRAAWDVVSNPEKRKEYEFKRMAESELSQSMNEFLTKLQDDLKEAMNTMMCSRCQGKHKRFELDRDPLSARYCADCGTLHPAEEGDFWAESSLLGLKITYFAVMDRKVYDITEWAGCQRVPISPNTHRVPYHISFGSRSSSMGGRQRASSKGSPASAADLQDFFSRIFQGSPGPMSNGGFFNPSQPPPPGAAATPPKTDGAAPKGDAKPKRRKKVRRPFHR</sequence>
<dbReference type="STRING" id="8496.A0A151NDR6"/>
<dbReference type="Pfam" id="PF14901">
    <property type="entry name" value="Jiv90"/>
    <property type="match status" value="1"/>
</dbReference>
<evidence type="ECO:0000313" key="4">
    <source>
        <dbReference type="Proteomes" id="UP000050525"/>
    </source>
</evidence>
<dbReference type="SMART" id="SM00271">
    <property type="entry name" value="DnaJ"/>
    <property type="match status" value="1"/>
</dbReference>
<feature type="compositionally biased region" description="Low complexity" evidence="1">
    <location>
        <begin position="187"/>
        <end position="203"/>
    </location>
</feature>
<feature type="compositionally biased region" description="Low complexity" evidence="1">
    <location>
        <begin position="244"/>
        <end position="257"/>
    </location>
</feature>
<comment type="caution">
    <text evidence="3">The sequence shown here is derived from an EMBL/GenBank/DDBJ whole genome shotgun (WGS) entry which is preliminary data.</text>
</comment>
<evidence type="ECO:0000256" key="1">
    <source>
        <dbReference type="SAM" id="MobiDB-lite"/>
    </source>
</evidence>
<dbReference type="InterPro" id="IPR001623">
    <property type="entry name" value="DnaJ_domain"/>
</dbReference>
<dbReference type="InterPro" id="IPR032843">
    <property type="entry name" value="Jiv"/>
</dbReference>
<protein>
    <submittedName>
        <fullName evidence="3">DnaJ-like protein subfamily C member 14</fullName>
    </submittedName>
</protein>
<dbReference type="InterPro" id="IPR052317">
    <property type="entry name" value="Viral_replicn-host_int_reg"/>
</dbReference>
<dbReference type="PROSITE" id="PS50076">
    <property type="entry name" value="DNAJ_2"/>
    <property type="match status" value="1"/>
</dbReference>
<feature type="region of interest" description="Disordered" evidence="1">
    <location>
        <begin position="186"/>
        <end position="209"/>
    </location>
</feature>
<evidence type="ECO:0000259" key="2">
    <source>
        <dbReference type="PROSITE" id="PS50076"/>
    </source>
</evidence>
<dbReference type="Gene3D" id="1.10.287.110">
    <property type="entry name" value="DnaJ domain"/>
    <property type="match status" value="1"/>
</dbReference>
<dbReference type="EMBL" id="AKHW03003226">
    <property type="protein sequence ID" value="KYO34951.1"/>
    <property type="molecule type" value="Genomic_DNA"/>
</dbReference>
<dbReference type="PRINTS" id="PR00625">
    <property type="entry name" value="JDOMAIN"/>
</dbReference>
<dbReference type="PANTHER" id="PTHR44665:SF1">
    <property type="entry name" value="DNAJ HOMOLOG SUBFAMILY C MEMBER 14"/>
    <property type="match status" value="1"/>
</dbReference>
<keyword evidence="4" id="KW-1185">Reference proteome</keyword>
<accession>A0A151NDR6</accession>
<evidence type="ECO:0000313" key="3">
    <source>
        <dbReference type="EMBL" id="KYO34951.1"/>
    </source>
</evidence>
<dbReference type="GO" id="GO:0050780">
    <property type="term" value="F:dopamine receptor binding"/>
    <property type="evidence" value="ECO:0007669"/>
    <property type="project" value="TreeGrafter"/>
</dbReference>
<organism evidence="3 4">
    <name type="scientific">Alligator mississippiensis</name>
    <name type="common">American alligator</name>
    <dbReference type="NCBI Taxonomy" id="8496"/>
    <lineage>
        <taxon>Eukaryota</taxon>
        <taxon>Metazoa</taxon>
        <taxon>Chordata</taxon>
        <taxon>Craniata</taxon>
        <taxon>Vertebrata</taxon>
        <taxon>Euteleostomi</taxon>
        <taxon>Archelosauria</taxon>
        <taxon>Archosauria</taxon>
        <taxon>Crocodylia</taxon>
        <taxon>Alligatoridae</taxon>
        <taxon>Alligatorinae</taxon>
        <taxon>Alligator</taxon>
    </lineage>
</organism>
<feature type="compositionally biased region" description="Basic residues" evidence="1">
    <location>
        <begin position="262"/>
        <end position="274"/>
    </location>
</feature>
<name>A0A151NDR6_ALLMI</name>
<reference evidence="3 4" key="1">
    <citation type="journal article" date="2012" name="Genome Biol.">
        <title>Sequencing three crocodilian genomes to illuminate the evolution of archosaurs and amniotes.</title>
        <authorList>
            <person name="St John J.A."/>
            <person name="Braun E.L."/>
            <person name="Isberg S.R."/>
            <person name="Miles L.G."/>
            <person name="Chong A.Y."/>
            <person name="Gongora J."/>
            <person name="Dalzell P."/>
            <person name="Moran C."/>
            <person name="Bed'hom B."/>
            <person name="Abzhanov A."/>
            <person name="Burgess S.C."/>
            <person name="Cooksey A.M."/>
            <person name="Castoe T.A."/>
            <person name="Crawford N.G."/>
            <person name="Densmore L.D."/>
            <person name="Drew J.C."/>
            <person name="Edwards S.V."/>
            <person name="Faircloth B.C."/>
            <person name="Fujita M.K."/>
            <person name="Greenwold M.J."/>
            <person name="Hoffmann F.G."/>
            <person name="Howard J.M."/>
            <person name="Iguchi T."/>
            <person name="Janes D.E."/>
            <person name="Khan S.Y."/>
            <person name="Kohno S."/>
            <person name="de Koning A.J."/>
            <person name="Lance S.L."/>
            <person name="McCarthy F.M."/>
            <person name="McCormack J.E."/>
            <person name="Merchant M.E."/>
            <person name="Peterson D.G."/>
            <person name="Pollock D.D."/>
            <person name="Pourmand N."/>
            <person name="Raney B.J."/>
            <person name="Roessler K.A."/>
            <person name="Sanford J.R."/>
            <person name="Sawyer R.H."/>
            <person name="Schmidt C.J."/>
            <person name="Triplett E.W."/>
            <person name="Tuberville T.D."/>
            <person name="Venegas-Anaya M."/>
            <person name="Howard J.T."/>
            <person name="Jarvis E.D."/>
            <person name="Guillette L.J.Jr."/>
            <person name="Glenn T.C."/>
            <person name="Green R.E."/>
            <person name="Ray D.A."/>
        </authorList>
    </citation>
    <scope>NUCLEOTIDE SEQUENCE [LARGE SCALE GENOMIC DNA]</scope>
    <source>
        <strain evidence="3">KSC_2009_1</strain>
    </source>
</reference>
<feature type="domain" description="J" evidence="2">
    <location>
        <begin position="10"/>
        <end position="74"/>
    </location>
</feature>
<dbReference type="CDD" id="cd06257">
    <property type="entry name" value="DnaJ"/>
    <property type="match status" value="1"/>
</dbReference>
<dbReference type="eggNOG" id="KOG0720">
    <property type="taxonomic scope" value="Eukaryota"/>
</dbReference>
<dbReference type="Proteomes" id="UP000050525">
    <property type="component" value="Unassembled WGS sequence"/>
</dbReference>
<feature type="region of interest" description="Disordered" evidence="1">
    <location>
        <begin position="221"/>
        <end position="274"/>
    </location>
</feature>
<dbReference type="PhylomeDB" id="A0A151NDR6"/>
<gene>
    <name evidence="3" type="primary">DNAJC14</name>
    <name evidence="3" type="ORF">Y1Q_0014881</name>
</gene>
<dbReference type="SUPFAM" id="SSF46565">
    <property type="entry name" value="Chaperone J-domain"/>
    <property type="match status" value="1"/>
</dbReference>
<dbReference type="InterPro" id="IPR036869">
    <property type="entry name" value="J_dom_sf"/>
</dbReference>